<dbReference type="PATRIC" id="fig|1230458.4.peg.2091"/>
<accession>M0A251</accession>
<dbReference type="EMBL" id="AOIL01000037">
    <property type="protein sequence ID" value="ELY91428.1"/>
    <property type="molecule type" value="Genomic_DNA"/>
</dbReference>
<evidence type="ECO:0000313" key="2">
    <source>
        <dbReference type="Proteomes" id="UP000011648"/>
    </source>
</evidence>
<gene>
    <name evidence="1" type="ORF">C484_10386</name>
</gene>
<protein>
    <submittedName>
        <fullName evidence="1">Uncharacterized protein</fullName>
    </submittedName>
</protein>
<name>M0A251_9EURY</name>
<sequence length="97" mass="10719">MEVRNIDEQELKNKVVYYLVRNDVTGGHNMTVDQVKSNAAIPTHAEGDAEDAIRDLIRNPPPVQAYGGQRDAITLTSLPDGVEYLKDHGGDVPFGWD</sequence>
<evidence type="ECO:0000313" key="1">
    <source>
        <dbReference type="EMBL" id="ELY91428.1"/>
    </source>
</evidence>
<dbReference type="Proteomes" id="UP000011648">
    <property type="component" value="Unassembled WGS sequence"/>
</dbReference>
<dbReference type="RefSeq" id="WP_006825830.1">
    <property type="nucleotide sequence ID" value="NZ_AOIL01000037.1"/>
</dbReference>
<dbReference type="OrthoDB" id="203241at2157"/>
<proteinExistence type="predicted"/>
<keyword evidence="2" id="KW-1185">Reference proteome</keyword>
<organism evidence="1 2">
    <name type="scientific">Natrialba taiwanensis DSM 12281</name>
    <dbReference type="NCBI Taxonomy" id="1230458"/>
    <lineage>
        <taxon>Archaea</taxon>
        <taxon>Methanobacteriati</taxon>
        <taxon>Methanobacteriota</taxon>
        <taxon>Stenosarchaea group</taxon>
        <taxon>Halobacteria</taxon>
        <taxon>Halobacteriales</taxon>
        <taxon>Natrialbaceae</taxon>
        <taxon>Natrialba</taxon>
    </lineage>
</organism>
<comment type="caution">
    <text evidence="1">The sequence shown here is derived from an EMBL/GenBank/DDBJ whole genome shotgun (WGS) entry which is preliminary data.</text>
</comment>
<dbReference type="AlphaFoldDB" id="M0A251"/>
<reference evidence="1 2" key="1">
    <citation type="journal article" date="2014" name="PLoS Genet.">
        <title>Phylogenetically driven sequencing of extremely halophilic archaea reveals strategies for static and dynamic osmo-response.</title>
        <authorList>
            <person name="Becker E.A."/>
            <person name="Seitzer P.M."/>
            <person name="Tritt A."/>
            <person name="Larsen D."/>
            <person name="Krusor M."/>
            <person name="Yao A.I."/>
            <person name="Wu D."/>
            <person name="Madern D."/>
            <person name="Eisen J.A."/>
            <person name="Darling A.E."/>
            <person name="Facciotti M.T."/>
        </authorList>
    </citation>
    <scope>NUCLEOTIDE SEQUENCE [LARGE SCALE GENOMIC DNA]</scope>
    <source>
        <strain evidence="1 2">DSM 12281</strain>
    </source>
</reference>